<dbReference type="OrthoDB" id="2556378at2759"/>
<dbReference type="PROSITE" id="PS00028">
    <property type="entry name" value="ZINC_FINGER_C2H2_1"/>
    <property type="match status" value="1"/>
</dbReference>
<dbReference type="EMBL" id="OOIN01000011">
    <property type="protein sequence ID" value="SPO25303.1"/>
    <property type="molecule type" value="Genomic_DNA"/>
</dbReference>
<dbReference type="PROSITE" id="PS50157">
    <property type="entry name" value="ZINC_FINGER_C2H2_2"/>
    <property type="match status" value="1"/>
</dbReference>
<sequence>MSQVSVSFVGASTSSRNSPEAEVDSAAQADSCSLPPANQDVATPPLDPQLIAQLGTFQLRLAEHPRVLICTRSPCTYNVPITPTTKAILDHLLKYHEHNPSTVGKKMLRKLVDDLNLEPLASVYINMDLLPAKTIKELPVLHGYCCTRCAYTIWAISAMQAHVRTHSEEADGKAKYIHPVPMQVIYKSGKMLRYLHVRNQDLEFTPPPPLLTSAAKEDDAIQAKVQMLLQQDKERMEEAGLKKPGIQPDVFGGNIGPWAKQLGWQTYWAGKPVVAIGALGTKEPQAWPGAHSDFVHWLFFMAKPAVLSWMEGLTAAGRQVQQTFCAYDANCSQPYDLSAPTLKKRADQWAKLLALLAHIFFDGESLGYFGKSTEEEHIGINADMEADLLELQDQHSMLANNNDRDGIDMFKDATVVAKARKHIITLTLALLGQKAEVYGQNGKLTLVRLFLHACVSRDGTPKMLTTCTSIIAGYMTVWS</sequence>
<organism evidence="4 5">
    <name type="scientific">Ustilago trichophora</name>
    <dbReference type="NCBI Taxonomy" id="86804"/>
    <lineage>
        <taxon>Eukaryota</taxon>
        <taxon>Fungi</taxon>
        <taxon>Dikarya</taxon>
        <taxon>Basidiomycota</taxon>
        <taxon>Ustilaginomycotina</taxon>
        <taxon>Ustilaginomycetes</taxon>
        <taxon>Ustilaginales</taxon>
        <taxon>Ustilaginaceae</taxon>
        <taxon>Ustilago</taxon>
    </lineage>
</organism>
<evidence type="ECO:0000256" key="1">
    <source>
        <dbReference type="PROSITE-ProRule" id="PRU00042"/>
    </source>
</evidence>
<dbReference type="Proteomes" id="UP000324022">
    <property type="component" value="Unassembled WGS sequence"/>
</dbReference>
<dbReference type="GO" id="GO:0008270">
    <property type="term" value="F:zinc ion binding"/>
    <property type="evidence" value="ECO:0007669"/>
    <property type="project" value="UniProtKB-KW"/>
</dbReference>
<name>A0A5C3E3M1_9BASI</name>
<proteinExistence type="predicted"/>
<keyword evidence="1" id="KW-0863">Zinc-finger</keyword>
<reference evidence="4 5" key="1">
    <citation type="submission" date="2018-03" db="EMBL/GenBank/DDBJ databases">
        <authorList>
            <person name="Guldener U."/>
        </authorList>
    </citation>
    <scope>NUCLEOTIDE SEQUENCE [LARGE SCALE GENOMIC DNA]</scope>
    <source>
        <strain evidence="4 5">NBRC100155</strain>
    </source>
</reference>
<dbReference type="AlphaFoldDB" id="A0A5C3E3M1"/>
<keyword evidence="1" id="KW-0479">Metal-binding</keyword>
<feature type="region of interest" description="Disordered" evidence="2">
    <location>
        <begin position="1"/>
        <end position="40"/>
    </location>
</feature>
<feature type="compositionally biased region" description="Polar residues" evidence="2">
    <location>
        <begin position="1"/>
        <end position="18"/>
    </location>
</feature>
<dbReference type="InterPro" id="IPR022698">
    <property type="entry name" value="OrsD"/>
</dbReference>
<keyword evidence="1" id="KW-0862">Zinc</keyword>
<keyword evidence="5" id="KW-1185">Reference proteome</keyword>
<dbReference type="Pfam" id="PF12013">
    <property type="entry name" value="OrsD"/>
    <property type="match status" value="1"/>
</dbReference>
<gene>
    <name evidence="4" type="ORF">UTRI_10094</name>
</gene>
<evidence type="ECO:0000259" key="3">
    <source>
        <dbReference type="PROSITE" id="PS50157"/>
    </source>
</evidence>
<accession>A0A5C3E3M1</accession>
<evidence type="ECO:0000313" key="4">
    <source>
        <dbReference type="EMBL" id="SPO25303.1"/>
    </source>
</evidence>
<protein>
    <recommendedName>
        <fullName evidence="3">C2H2-type domain-containing protein</fullName>
    </recommendedName>
</protein>
<evidence type="ECO:0000256" key="2">
    <source>
        <dbReference type="SAM" id="MobiDB-lite"/>
    </source>
</evidence>
<dbReference type="InterPro" id="IPR013087">
    <property type="entry name" value="Znf_C2H2_type"/>
</dbReference>
<feature type="domain" description="C2H2-type" evidence="3">
    <location>
        <begin position="144"/>
        <end position="171"/>
    </location>
</feature>
<evidence type="ECO:0000313" key="5">
    <source>
        <dbReference type="Proteomes" id="UP000324022"/>
    </source>
</evidence>